<evidence type="ECO:0000313" key="2">
    <source>
        <dbReference type="Proteomes" id="UP000182135"/>
    </source>
</evidence>
<protein>
    <submittedName>
        <fullName evidence="1">Uncharacterized protein</fullName>
    </submittedName>
</protein>
<reference evidence="1 2" key="1">
    <citation type="submission" date="2016-10" db="EMBL/GenBank/DDBJ databases">
        <authorList>
            <person name="de Groot N.N."/>
        </authorList>
    </citation>
    <scope>NUCLEOTIDE SEQUENCE [LARGE SCALE GENOMIC DNA]</scope>
    <source>
        <strain evidence="1 2">NLAE-zl-G419</strain>
    </source>
</reference>
<dbReference type="RefSeq" id="WP_027638732.1">
    <property type="nucleotide sequence ID" value="NZ_BAAACD010000033.1"/>
</dbReference>
<dbReference type="STRING" id="1529.SAMN04487885_11098"/>
<proteinExistence type="predicted"/>
<dbReference type="EMBL" id="FOOE01000010">
    <property type="protein sequence ID" value="SFF78824.1"/>
    <property type="molecule type" value="Genomic_DNA"/>
</dbReference>
<dbReference type="Proteomes" id="UP000182135">
    <property type="component" value="Unassembled WGS sequence"/>
</dbReference>
<gene>
    <name evidence="1" type="ORF">SAMN04487885_11098</name>
</gene>
<accession>A0A1I2LHQ6</accession>
<organism evidence="1 2">
    <name type="scientific">Clostridium cadaveris</name>
    <dbReference type="NCBI Taxonomy" id="1529"/>
    <lineage>
        <taxon>Bacteria</taxon>
        <taxon>Bacillati</taxon>
        <taxon>Bacillota</taxon>
        <taxon>Clostridia</taxon>
        <taxon>Eubacteriales</taxon>
        <taxon>Clostridiaceae</taxon>
        <taxon>Clostridium</taxon>
    </lineage>
</organism>
<name>A0A1I2LHQ6_9CLOT</name>
<sequence>MSYEKAEMILVVIAAVVLFIGICAINSPRTTAKDFIYQYSRTASHQDIKSRWGQDFDLIRSGYGFFIRFFIVGITMVIYCFAIEKIFF</sequence>
<keyword evidence="2" id="KW-1185">Reference proteome</keyword>
<dbReference type="GeneID" id="90545720"/>
<evidence type="ECO:0000313" key="1">
    <source>
        <dbReference type="EMBL" id="SFF78824.1"/>
    </source>
</evidence>
<dbReference type="AlphaFoldDB" id="A0A1I2LHQ6"/>